<keyword evidence="8 19" id="KW-0679">Respiratory chain</keyword>
<evidence type="ECO:0000256" key="17">
    <source>
        <dbReference type="ARBA" id="ARBA00023065"/>
    </source>
</evidence>
<feature type="binding site" description="covalent" evidence="21">
    <location>
        <position position="230"/>
    </location>
    <ligand>
        <name>heme c</name>
        <dbReference type="ChEBI" id="CHEBI:61717"/>
        <label>2</label>
    </ligand>
</feature>
<dbReference type="GO" id="GO:0009055">
    <property type="term" value="F:electron transfer activity"/>
    <property type="evidence" value="ECO:0007669"/>
    <property type="project" value="InterPro"/>
</dbReference>
<evidence type="ECO:0000256" key="16">
    <source>
        <dbReference type="ARBA" id="ARBA00023004"/>
    </source>
</evidence>
<feature type="binding site" description="axial binding residue" evidence="20">
    <location>
        <position position="275"/>
    </location>
    <ligand>
        <name>heme c</name>
        <dbReference type="ChEBI" id="CHEBI:61717"/>
        <label>1</label>
    </ligand>
    <ligandPart>
        <name>Fe</name>
        <dbReference type="ChEBI" id="CHEBI:18248"/>
    </ligandPart>
</feature>
<feature type="binding site" description="axial binding residue" evidence="20">
    <location>
        <position position="234"/>
    </location>
    <ligand>
        <name>heme c</name>
        <dbReference type="ChEBI" id="CHEBI:61717"/>
        <label>2</label>
    </ligand>
    <ligandPart>
        <name>Fe</name>
        <dbReference type="ChEBI" id="CHEBI:18248"/>
    </ligandPart>
</feature>
<evidence type="ECO:0000256" key="7">
    <source>
        <dbReference type="ARBA" id="ARBA00022617"/>
    </source>
</evidence>
<keyword evidence="7 19" id="KW-0349">Heme</keyword>
<keyword evidence="12 19" id="KW-0375">Hydrogen ion transport</keyword>
<accession>A0A2V2L8I3</accession>
<dbReference type="InterPro" id="IPR009056">
    <property type="entry name" value="Cyt_c-like_dom"/>
</dbReference>
<sequence length="305" mass="32899">MSDNTDKVKPVDRKVPDAQAHLDNVPTTGHSWDGIEEYDNPMPRWWLYTFYACIVWGIGYTIAFPAWPMISGATSGILGYSTRGELAQELDAAQAANAAINEQLVSVAITDVADDPTLQQYAVNKGAAVYRTHCSQCHGSGAAGAVGFPNLLDDAWLWGGTADAIQYTVMHGIRNEDDPDARYSEMPVFGEILSEEEIEQVAHYVYTINGRDAIDPELAQLGAETFQYECAACHMEDGSGNVDMGAPALNDAIWLYGGDLATIIETVTYSRYGVMPNMGARLTDAEVAAVATYVHGLGGGVTESE</sequence>
<dbReference type="GO" id="GO:0016491">
    <property type="term" value="F:oxidoreductase activity"/>
    <property type="evidence" value="ECO:0007669"/>
    <property type="project" value="UniProtKB-KW"/>
</dbReference>
<comment type="function">
    <text evidence="19">C-type cytochrome. Part of the cbb3-type cytochrome c oxidase complex.</text>
</comment>
<dbReference type="PANTHER" id="PTHR33751">
    <property type="entry name" value="CBB3-TYPE CYTOCHROME C OXIDASE SUBUNIT FIXP"/>
    <property type="match status" value="1"/>
</dbReference>
<dbReference type="UniPathway" id="UPA00705"/>
<evidence type="ECO:0000256" key="2">
    <source>
        <dbReference type="ARBA" id="ARBA00004673"/>
    </source>
</evidence>
<evidence type="ECO:0000313" key="25">
    <source>
        <dbReference type="Proteomes" id="UP000245680"/>
    </source>
</evidence>
<dbReference type="InterPro" id="IPR050597">
    <property type="entry name" value="Cytochrome_c_Oxidase_Subunit"/>
</dbReference>
<keyword evidence="16 19" id="KW-0408">Iron</keyword>
<organism evidence="24 25">
    <name type="scientific">Meridianimarinicoccus roseus</name>
    <dbReference type="NCBI Taxonomy" id="2072018"/>
    <lineage>
        <taxon>Bacteria</taxon>
        <taxon>Pseudomonadati</taxon>
        <taxon>Pseudomonadota</taxon>
        <taxon>Alphaproteobacteria</taxon>
        <taxon>Rhodobacterales</taxon>
        <taxon>Paracoccaceae</taxon>
        <taxon>Meridianimarinicoccus</taxon>
    </lineage>
</organism>
<comment type="subcellular location">
    <subcellularLocation>
        <location evidence="1 19">Cell inner membrane</location>
    </subcellularLocation>
</comment>
<dbReference type="PIRSF" id="PIRSF000006">
    <property type="entry name" value="Cbb3-Cox_fixP"/>
    <property type="match status" value="1"/>
</dbReference>
<evidence type="ECO:0000256" key="12">
    <source>
        <dbReference type="ARBA" id="ARBA00022781"/>
    </source>
</evidence>
<evidence type="ECO:0000256" key="20">
    <source>
        <dbReference type="PIRSR" id="PIRSR000006-1"/>
    </source>
</evidence>
<dbReference type="PROSITE" id="PS51007">
    <property type="entry name" value="CYTC"/>
    <property type="match status" value="2"/>
</dbReference>
<keyword evidence="10 19" id="KW-0479">Metal-binding</keyword>
<dbReference type="InterPro" id="IPR032858">
    <property type="entry name" value="CcoP_N"/>
</dbReference>
<keyword evidence="4 19" id="KW-0813">Transport</keyword>
<keyword evidence="18 19" id="KW-0472">Membrane</keyword>
<evidence type="ECO:0000256" key="4">
    <source>
        <dbReference type="ARBA" id="ARBA00022448"/>
    </source>
</evidence>
<dbReference type="InterPro" id="IPR008168">
    <property type="entry name" value="Cyt_C_IC"/>
</dbReference>
<dbReference type="NCBIfam" id="TIGR00782">
    <property type="entry name" value="ccoP"/>
    <property type="match status" value="1"/>
</dbReference>
<evidence type="ECO:0000256" key="14">
    <source>
        <dbReference type="ARBA" id="ARBA00022989"/>
    </source>
</evidence>
<proteinExistence type="inferred from homology"/>
<feature type="binding site" description="covalent" evidence="21">
    <location>
        <position position="134"/>
    </location>
    <ligand>
        <name>heme c</name>
        <dbReference type="ChEBI" id="CHEBI:61717"/>
        <label>1</label>
    </ligand>
</feature>
<evidence type="ECO:0000256" key="8">
    <source>
        <dbReference type="ARBA" id="ARBA00022660"/>
    </source>
</evidence>
<dbReference type="GO" id="GO:0005886">
    <property type="term" value="C:plasma membrane"/>
    <property type="evidence" value="ECO:0007669"/>
    <property type="project" value="UniProtKB-SubCell"/>
</dbReference>
<comment type="pathway">
    <text evidence="2 19">Energy metabolism; oxidative phosphorylation.</text>
</comment>
<comment type="cofactor">
    <cofactor evidence="19 21">
        <name>heme c</name>
        <dbReference type="ChEBI" id="CHEBI:61717"/>
    </cofactor>
    <text evidence="19 21">Binds 2 heme C groups per subunit.</text>
</comment>
<dbReference type="OrthoDB" id="9811281at2"/>
<dbReference type="InterPro" id="IPR038414">
    <property type="entry name" value="CcoP_N_sf"/>
</dbReference>
<dbReference type="Proteomes" id="UP000245680">
    <property type="component" value="Unassembled WGS sequence"/>
</dbReference>
<dbReference type="InterPro" id="IPR004678">
    <property type="entry name" value="Cyt_c_oxidase_cbb3_su3"/>
</dbReference>
<dbReference type="GO" id="GO:0006119">
    <property type="term" value="P:oxidative phosphorylation"/>
    <property type="evidence" value="ECO:0007669"/>
    <property type="project" value="UniProtKB-UniPathway"/>
</dbReference>
<dbReference type="GO" id="GO:0020037">
    <property type="term" value="F:heme binding"/>
    <property type="evidence" value="ECO:0007669"/>
    <property type="project" value="InterPro"/>
</dbReference>
<feature type="transmembrane region" description="Helical" evidence="22">
    <location>
        <begin position="45"/>
        <end position="67"/>
    </location>
</feature>
<dbReference type="AlphaFoldDB" id="A0A2V2L8I3"/>
<dbReference type="GO" id="GO:1902600">
    <property type="term" value="P:proton transmembrane transport"/>
    <property type="evidence" value="ECO:0007669"/>
    <property type="project" value="UniProtKB-KW"/>
</dbReference>
<keyword evidence="15 19" id="KW-0560">Oxidoreductase</keyword>
<evidence type="ECO:0000256" key="3">
    <source>
        <dbReference type="ARBA" id="ARBA00006113"/>
    </source>
</evidence>
<feature type="domain" description="Cytochrome c" evidence="23">
    <location>
        <begin position="217"/>
        <end position="298"/>
    </location>
</feature>
<comment type="caution">
    <text evidence="24">The sequence shown here is derived from an EMBL/GenBank/DDBJ whole genome shotgun (WGS) entry which is preliminary data.</text>
</comment>
<keyword evidence="9 22" id="KW-0812">Transmembrane</keyword>
<protein>
    <recommendedName>
        <fullName evidence="19">Cbb3-type cytochrome c oxidase subunit</fullName>
    </recommendedName>
</protein>
<dbReference type="RefSeq" id="WP_109812653.1">
    <property type="nucleotide sequence ID" value="NZ_QGKU01000048.1"/>
</dbReference>
<dbReference type="SUPFAM" id="SSF46626">
    <property type="entry name" value="Cytochrome c"/>
    <property type="match status" value="2"/>
</dbReference>
<evidence type="ECO:0000256" key="10">
    <source>
        <dbReference type="ARBA" id="ARBA00022723"/>
    </source>
</evidence>
<evidence type="ECO:0000256" key="1">
    <source>
        <dbReference type="ARBA" id="ARBA00004533"/>
    </source>
</evidence>
<evidence type="ECO:0000256" key="11">
    <source>
        <dbReference type="ARBA" id="ARBA00022737"/>
    </source>
</evidence>
<dbReference type="EMBL" id="QGKU01000048">
    <property type="protein sequence ID" value="PWR01612.1"/>
    <property type="molecule type" value="Genomic_DNA"/>
</dbReference>
<keyword evidence="13 19" id="KW-0249">Electron transport</keyword>
<keyword evidence="11" id="KW-0677">Repeat</keyword>
<dbReference type="Pfam" id="PF14715">
    <property type="entry name" value="FixP_N"/>
    <property type="match status" value="1"/>
</dbReference>
<comment type="similarity">
    <text evidence="3 19">Belongs to the CcoP / FixP family.</text>
</comment>
<feature type="binding site" description="axial binding residue" evidence="20">
    <location>
        <position position="186"/>
    </location>
    <ligand>
        <name>heme c</name>
        <dbReference type="ChEBI" id="CHEBI:61717"/>
        <label>2</label>
    </ligand>
    <ligandPart>
        <name>Fe</name>
        <dbReference type="ChEBI" id="CHEBI:18248"/>
    </ligandPart>
</feature>
<feature type="binding site" description="axial binding residue" evidence="20">
    <location>
        <position position="138"/>
    </location>
    <ligand>
        <name>heme c</name>
        <dbReference type="ChEBI" id="CHEBI:61717"/>
        <label>1</label>
    </ligand>
    <ligandPart>
        <name>Fe</name>
        <dbReference type="ChEBI" id="CHEBI:18248"/>
    </ligandPart>
</feature>
<evidence type="ECO:0000256" key="6">
    <source>
        <dbReference type="ARBA" id="ARBA00022519"/>
    </source>
</evidence>
<dbReference type="PANTHER" id="PTHR33751:SF1">
    <property type="entry name" value="CBB3-TYPE CYTOCHROME C OXIDASE SUBUNIT FIXP"/>
    <property type="match status" value="1"/>
</dbReference>
<evidence type="ECO:0000256" key="21">
    <source>
        <dbReference type="PIRSR" id="PIRSR000006-2"/>
    </source>
</evidence>
<feature type="domain" description="Cytochrome c" evidence="23">
    <location>
        <begin position="121"/>
        <end position="209"/>
    </location>
</feature>
<evidence type="ECO:0000259" key="23">
    <source>
        <dbReference type="PROSITE" id="PS51007"/>
    </source>
</evidence>
<dbReference type="Gene3D" id="1.10.760.10">
    <property type="entry name" value="Cytochrome c-like domain"/>
    <property type="match status" value="2"/>
</dbReference>
<dbReference type="GO" id="GO:0005506">
    <property type="term" value="F:iron ion binding"/>
    <property type="evidence" value="ECO:0007669"/>
    <property type="project" value="InterPro"/>
</dbReference>
<feature type="binding site" description="covalent" evidence="21">
    <location>
        <position position="137"/>
    </location>
    <ligand>
        <name>heme c</name>
        <dbReference type="ChEBI" id="CHEBI:61717"/>
        <label>1</label>
    </ligand>
</feature>
<evidence type="ECO:0000313" key="24">
    <source>
        <dbReference type="EMBL" id="PWR01612.1"/>
    </source>
</evidence>
<evidence type="ECO:0000256" key="22">
    <source>
        <dbReference type="SAM" id="Phobius"/>
    </source>
</evidence>
<keyword evidence="5 19" id="KW-1003">Cell membrane</keyword>
<keyword evidence="14 22" id="KW-1133">Transmembrane helix</keyword>
<comment type="subunit">
    <text evidence="19">Component of the cbb3-type cytochrome c oxidase.</text>
</comment>
<gene>
    <name evidence="24" type="primary">ccoP</name>
    <name evidence="24" type="ORF">DKT77_15890</name>
</gene>
<keyword evidence="17 19" id="KW-0406">Ion transport</keyword>
<evidence type="ECO:0000256" key="18">
    <source>
        <dbReference type="ARBA" id="ARBA00023136"/>
    </source>
</evidence>
<evidence type="ECO:0000256" key="9">
    <source>
        <dbReference type="ARBA" id="ARBA00022692"/>
    </source>
</evidence>
<reference evidence="24 25" key="1">
    <citation type="submission" date="2018-05" db="EMBL/GenBank/DDBJ databases">
        <title>Rhodobacteraceae gen. nov., sp. nov. isolated from sea water.</title>
        <authorList>
            <person name="Ren Y."/>
        </authorList>
    </citation>
    <scope>NUCLEOTIDE SEQUENCE [LARGE SCALE GENOMIC DNA]</scope>
    <source>
        <strain evidence="24 25">TG-679</strain>
    </source>
</reference>
<keyword evidence="25" id="KW-1185">Reference proteome</keyword>
<dbReference type="Pfam" id="PF13442">
    <property type="entry name" value="Cytochrome_CBB3"/>
    <property type="match status" value="2"/>
</dbReference>
<evidence type="ECO:0000256" key="19">
    <source>
        <dbReference type="PIRNR" id="PIRNR000006"/>
    </source>
</evidence>
<feature type="binding site" description="covalent" evidence="21">
    <location>
        <position position="233"/>
    </location>
    <ligand>
        <name>heme c</name>
        <dbReference type="ChEBI" id="CHEBI:61717"/>
        <label>2</label>
    </ligand>
</feature>
<dbReference type="Gene3D" id="6.10.280.130">
    <property type="match status" value="1"/>
</dbReference>
<name>A0A2V2L8I3_9RHOB</name>
<evidence type="ECO:0000256" key="5">
    <source>
        <dbReference type="ARBA" id="ARBA00022475"/>
    </source>
</evidence>
<evidence type="ECO:0000256" key="13">
    <source>
        <dbReference type="ARBA" id="ARBA00022982"/>
    </source>
</evidence>
<evidence type="ECO:0000256" key="15">
    <source>
        <dbReference type="ARBA" id="ARBA00023002"/>
    </source>
</evidence>
<keyword evidence="6 19" id="KW-0997">Cell inner membrane</keyword>
<dbReference type="PRINTS" id="PR00605">
    <property type="entry name" value="CYTCHROMECIC"/>
</dbReference>
<dbReference type="InterPro" id="IPR036909">
    <property type="entry name" value="Cyt_c-like_dom_sf"/>
</dbReference>